<evidence type="ECO:0000256" key="9">
    <source>
        <dbReference type="ARBA" id="ARBA00038126"/>
    </source>
</evidence>
<dbReference type="PANTHER" id="PTHR14614:SF39">
    <property type="entry name" value="HISTIDINE PROTEIN METHYLTRANSFERASE 1 HOMOLOG"/>
    <property type="match status" value="1"/>
</dbReference>
<dbReference type="Gene3D" id="3.40.50.150">
    <property type="entry name" value="Vaccinia Virus protein VP39"/>
    <property type="match status" value="2"/>
</dbReference>
<sequence>MAFSFNFDIKVKTDESCQGNRTAEKDQEDCLKSVKDEVAPPRLVKAAREHPLPLELPPFLQEVVTESVCVGGLPRLLCLDECVQEHTAEEREEQDEEEILRRREEQRSDLIAGVYEGGLRVWECTYDLLQYLDTGGVDFKGRRVLDLGCGAGLLGVMAMRLGAESVDFQDYNSTVITQLTIPNTLLNLHTHTHTSPNTHTSEEEQQQQQQEEEEEEKEERGRAGGVKIEERGRGDDGERGGKEGDGEKEERGRAGDVKEDKRGTQKRGKGDEGEREERKRQRREEEEEEERGDVCDPPAVSGAPSCRFFSGDWASFLSLLQQDPVAHKYDIILTSETIYNTTCYPTLHQLFSWLLARDGQVLLATKAHYFGVGGGLLLFERFVEERGVFQVMRLLEVDEGLQRHVLALTFKTQHTHMPQDTHTAQDTHRTQDTY</sequence>
<gene>
    <name evidence="11" type="ORF">ACEWY4_020874</name>
</gene>
<evidence type="ECO:0000256" key="5">
    <source>
        <dbReference type="ARBA" id="ARBA00022603"/>
    </source>
</evidence>
<evidence type="ECO:0000256" key="2">
    <source>
        <dbReference type="ARBA" id="ARBA00004496"/>
    </source>
</evidence>
<keyword evidence="6" id="KW-0808">Transferase</keyword>
<dbReference type="EC" id="2.1.1.85" evidence="3"/>
<dbReference type="EMBL" id="JBHFQA010000018">
    <property type="protein sequence ID" value="KAL2083101.1"/>
    <property type="molecule type" value="Genomic_DNA"/>
</dbReference>
<evidence type="ECO:0000256" key="4">
    <source>
        <dbReference type="ARBA" id="ARBA00022490"/>
    </source>
</evidence>
<accession>A0ABD1J8Q2</accession>
<evidence type="ECO:0000256" key="8">
    <source>
        <dbReference type="ARBA" id="ARBA00023242"/>
    </source>
</evidence>
<feature type="compositionally biased region" description="Basic and acidic residues" evidence="10">
    <location>
        <begin position="218"/>
        <end position="284"/>
    </location>
</feature>
<protein>
    <recommendedName>
        <fullName evidence="3">protein-histidine N-methyltransferase</fullName>
        <ecNumber evidence="3">2.1.1.85</ecNumber>
    </recommendedName>
</protein>
<evidence type="ECO:0000313" key="11">
    <source>
        <dbReference type="EMBL" id="KAL2083101.1"/>
    </source>
</evidence>
<dbReference type="GO" id="GO:0005737">
    <property type="term" value="C:cytoplasm"/>
    <property type="evidence" value="ECO:0007669"/>
    <property type="project" value="UniProtKB-SubCell"/>
</dbReference>
<dbReference type="Pfam" id="PF06325">
    <property type="entry name" value="PrmA"/>
    <property type="match status" value="1"/>
</dbReference>
<dbReference type="InterPro" id="IPR019410">
    <property type="entry name" value="Methyltransf_16"/>
</dbReference>
<evidence type="ECO:0000256" key="3">
    <source>
        <dbReference type="ARBA" id="ARBA00012533"/>
    </source>
</evidence>
<dbReference type="GO" id="GO:0018064">
    <property type="term" value="F:protein-L-histidine N-tele-methyltransferase activity"/>
    <property type="evidence" value="ECO:0007669"/>
    <property type="project" value="UniProtKB-EC"/>
</dbReference>
<comment type="caution">
    <text evidence="11">The sequence shown here is derived from an EMBL/GenBank/DDBJ whole genome shotgun (WGS) entry which is preliminary data.</text>
</comment>
<evidence type="ECO:0000256" key="10">
    <source>
        <dbReference type="SAM" id="MobiDB-lite"/>
    </source>
</evidence>
<keyword evidence="4" id="KW-0963">Cytoplasm</keyword>
<reference evidence="11 12" key="1">
    <citation type="submission" date="2024-09" db="EMBL/GenBank/DDBJ databases">
        <title>A chromosome-level genome assembly of Gray's grenadier anchovy, Coilia grayii.</title>
        <authorList>
            <person name="Fu Z."/>
        </authorList>
    </citation>
    <scope>NUCLEOTIDE SEQUENCE [LARGE SCALE GENOMIC DNA]</scope>
    <source>
        <strain evidence="11">G4</strain>
        <tissue evidence="11">Muscle</tissue>
    </source>
</reference>
<keyword evidence="5" id="KW-0489">Methyltransferase</keyword>
<comment type="subcellular location">
    <subcellularLocation>
        <location evidence="2">Cytoplasm</location>
    </subcellularLocation>
    <subcellularLocation>
        <location evidence="1">Nucleus</location>
    </subcellularLocation>
</comment>
<dbReference type="AlphaFoldDB" id="A0ABD1J8Q2"/>
<name>A0ABD1J8Q2_9TELE</name>
<evidence type="ECO:0000256" key="6">
    <source>
        <dbReference type="ARBA" id="ARBA00022679"/>
    </source>
</evidence>
<dbReference type="GO" id="GO:0032259">
    <property type="term" value="P:methylation"/>
    <property type="evidence" value="ECO:0007669"/>
    <property type="project" value="UniProtKB-KW"/>
</dbReference>
<proteinExistence type="inferred from homology"/>
<organism evidence="11 12">
    <name type="scientific">Coilia grayii</name>
    <name type="common">Gray's grenadier anchovy</name>
    <dbReference type="NCBI Taxonomy" id="363190"/>
    <lineage>
        <taxon>Eukaryota</taxon>
        <taxon>Metazoa</taxon>
        <taxon>Chordata</taxon>
        <taxon>Craniata</taxon>
        <taxon>Vertebrata</taxon>
        <taxon>Euteleostomi</taxon>
        <taxon>Actinopterygii</taxon>
        <taxon>Neopterygii</taxon>
        <taxon>Teleostei</taxon>
        <taxon>Clupei</taxon>
        <taxon>Clupeiformes</taxon>
        <taxon>Clupeoidei</taxon>
        <taxon>Engraulidae</taxon>
        <taxon>Coilinae</taxon>
        <taxon>Coilia</taxon>
    </lineage>
</organism>
<dbReference type="InterPro" id="IPR029063">
    <property type="entry name" value="SAM-dependent_MTases_sf"/>
</dbReference>
<dbReference type="PANTHER" id="PTHR14614">
    <property type="entry name" value="HEPATOCELLULAR CARCINOMA-ASSOCIATED ANTIGEN"/>
    <property type="match status" value="1"/>
</dbReference>
<evidence type="ECO:0000313" key="12">
    <source>
        <dbReference type="Proteomes" id="UP001591681"/>
    </source>
</evidence>
<keyword evidence="7" id="KW-0949">S-adenosyl-L-methionine</keyword>
<evidence type="ECO:0000256" key="7">
    <source>
        <dbReference type="ARBA" id="ARBA00022691"/>
    </source>
</evidence>
<keyword evidence="12" id="KW-1185">Reference proteome</keyword>
<feature type="compositionally biased region" description="Low complexity" evidence="10">
    <location>
        <begin position="189"/>
        <end position="199"/>
    </location>
</feature>
<keyword evidence="8" id="KW-0539">Nucleus</keyword>
<dbReference type="Proteomes" id="UP001591681">
    <property type="component" value="Unassembled WGS sequence"/>
</dbReference>
<evidence type="ECO:0000256" key="1">
    <source>
        <dbReference type="ARBA" id="ARBA00004123"/>
    </source>
</evidence>
<dbReference type="SUPFAM" id="SSF53335">
    <property type="entry name" value="S-adenosyl-L-methionine-dependent methyltransferases"/>
    <property type="match status" value="1"/>
</dbReference>
<dbReference type="GO" id="GO:0005634">
    <property type="term" value="C:nucleus"/>
    <property type="evidence" value="ECO:0007669"/>
    <property type="project" value="UniProtKB-SubCell"/>
</dbReference>
<feature type="region of interest" description="Disordered" evidence="10">
    <location>
        <begin position="189"/>
        <end position="300"/>
    </location>
</feature>
<comment type="similarity">
    <text evidence="9">Belongs to the methyltransferase superfamily. METTL18 family.</text>
</comment>